<feature type="transmembrane region" description="Helical" evidence="1">
    <location>
        <begin position="36"/>
        <end position="55"/>
    </location>
</feature>
<dbReference type="Proteomes" id="UP000240325">
    <property type="component" value="Segment"/>
</dbReference>
<reference evidence="2" key="1">
    <citation type="journal article" date="2017" name="Elife">
        <title>The kinetoplastid-infecting Bodo saltans virus (BsV), a window into the most abundant giant viruses in the sea.</title>
        <authorList>
            <person name="Deeg C.M."/>
            <person name="Chow C.-E.T."/>
            <person name="Suttle C.A."/>
        </authorList>
    </citation>
    <scope>NUCLEOTIDE SEQUENCE</scope>
    <source>
        <strain evidence="2">NG1</strain>
    </source>
</reference>
<evidence type="ECO:0000256" key="1">
    <source>
        <dbReference type="SAM" id="Phobius"/>
    </source>
</evidence>
<keyword evidence="1" id="KW-0472">Membrane</keyword>
<evidence type="ECO:0000313" key="2">
    <source>
        <dbReference type="EMBL" id="ATZ80499.1"/>
    </source>
</evidence>
<keyword evidence="3" id="KW-1185">Reference proteome</keyword>
<gene>
    <name evidence="2" type="ORF">BMW23_0447</name>
</gene>
<keyword evidence="1" id="KW-1133">Transmembrane helix</keyword>
<sequence length="259" mass="29096">MELNPFAYKFLKYILCGLSAYFILQYVAKNKISETDMILISVIVMLLFIIVDYIMNMMSNETDKTECTSVCSMREHFSQQENHTPITISNVPVSAPTVQPVPAKPQQIDAEYAKVLASMGQLTNVPSSEQTFIASDKISRNEDGSYNIKVYHNPQATSVGSRAEDGVLRNEVQYSDYNSLPPNLNTGSFEYGYSFLPPANWYPVPPHPPICVTEKQCPVCPVYTTGTNIDLKEWDSARRITQPDGINVKFVEEKLNSGR</sequence>
<accession>A0A2H4UUI3</accession>
<proteinExistence type="predicted"/>
<name>A0A2H4UUI3_9VIRU</name>
<keyword evidence="1" id="KW-0812">Transmembrane</keyword>
<feature type="transmembrane region" description="Helical" evidence="1">
    <location>
        <begin position="6"/>
        <end position="24"/>
    </location>
</feature>
<dbReference type="EMBL" id="MF782455">
    <property type="protein sequence ID" value="ATZ80499.1"/>
    <property type="molecule type" value="Genomic_DNA"/>
</dbReference>
<organism evidence="2">
    <name type="scientific">Bodo saltans virus</name>
    <dbReference type="NCBI Taxonomy" id="2024608"/>
    <lineage>
        <taxon>Viruses</taxon>
        <taxon>Varidnaviria</taxon>
        <taxon>Bamfordvirae</taxon>
        <taxon>Nucleocytoviricota</taxon>
        <taxon>Megaviricetes</taxon>
        <taxon>Imitervirales</taxon>
        <taxon>Mimiviridae</taxon>
        <taxon>Klosneuvirinae</taxon>
        <taxon>Theiavirus</taxon>
        <taxon>Theiavirus salishense</taxon>
    </lineage>
</organism>
<evidence type="ECO:0000313" key="3">
    <source>
        <dbReference type="Proteomes" id="UP000240325"/>
    </source>
</evidence>
<protein>
    <submittedName>
        <fullName evidence="2">7tm chemosensory receptor/ankyrin repeat domain-containing protein</fullName>
    </submittedName>
</protein>
<keyword evidence="2" id="KW-0675">Receptor</keyword>